<dbReference type="EMBL" id="LJSK01000033">
    <property type="protein sequence ID" value="KPI89046.1"/>
    <property type="molecule type" value="Genomic_DNA"/>
</dbReference>
<dbReference type="OrthoDB" id="413520at2759"/>
<dbReference type="InterPro" id="IPR029063">
    <property type="entry name" value="SAM-dependent_MTases_sf"/>
</dbReference>
<dbReference type="InterPro" id="IPR019410">
    <property type="entry name" value="Methyltransf_16"/>
</dbReference>
<sequence>MGHKEDFDVVTAPDGSSALSITLACATVKEHYNRTTTAHSSVATDLAEVCSTGLRVYEGAQVLAAFMSRYGIGLVPPAFDAHTSAPSANAVNTAPEGVSPSPVACVVELGCGCGLVSFTLDAALRASNEVSAQDHSPNSIKRHPFLSSVFLIFTDASEDCLALVRQSGALSGRPVHVLSASSTDAPTQRMSSPSLAANLSTFRLAWSAEGVQALQRSMPAGAGGVAQLVLGSDLMYYRVDVNTLVQTAKLLLPASCSSPARLPPADSSRGFVVFAHFMRIPDGQRRLATIARDIQHMSIAAVPLTAFLDTETIYARGWNGVELVILSPHTAHGVCAPCTDTSVDINDAERQKEDVRFLKALLETRAEEWNGARVSSSACESHCAAASRQARAIAEVLQPYPSSALVAHSSSVGGAHAAAEEDAFLHLLL</sequence>
<proteinExistence type="predicted"/>
<evidence type="ECO:0008006" key="3">
    <source>
        <dbReference type="Google" id="ProtNLM"/>
    </source>
</evidence>
<gene>
    <name evidence="1" type="ORF">ABL78_1859</name>
</gene>
<dbReference type="AlphaFoldDB" id="A0A0N0P7Q4"/>
<organism evidence="1 2">
    <name type="scientific">Leptomonas seymouri</name>
    <dbReference type="NCBI Taxonomy" id="5684"/>
    <lineage>
        <taxon>Eukaryota</taxon>
        <taxon>Discoba</taxon>
        <taxon>Euglenozoa</taxon>
        <taxon>Kinetoplastea</taxon>
        <taxon>Metakinetoplastina</taxon>
        <taxon>Trypanosomatida</taxon>
        <taxon>Trypanosomatidae</taxon>
        <taxon>Leishmaniinae</taxon>
        <taxon>Leptomonas</taxon>
    </lineage>
</organism>
<reference evidence="1 2" key="1">
    <citation type="journal article" date="2015" name="PLoS Pathog.">
        <title>Leptomonas seymouri: Adaptations to the Dixenous Life Cycle Analyzed by Genome Sequencing, Transcriptome Profiling and Co-infection with Leishmania donovani.</title>
        <authorList>
            <person name="Kraeva N."/>
            <person name="Butenko A."/>
            <person name="Hlavacova J."/>
            <person name="Kostygov A."/>
            <person name="Myskova J."/>
            <person name="Grybchuk D."/>
            <person name="Lestinova T."/>
            <person name="Votypka J."/>
            <person name="Volf P."/>
            <person name="Opperdoes F."/>
            <person name="Flegontov P."/>
            <person name="Lukes J."/>
            <person name="Yurchenko V."/>
        </authorList>
    </citation>
    <scope>NUCLEOTIDE SEQUENCE [LARGE SCALE GENOMIC DNA]</scope>
    <source>
        <strain evidence="1 2">ATCC 30220</strain>
    </source>
</reference>
<dbReference type="Proteomes" id="UP000038009">
    <property type="component" value="Unassembled WGS sequence"/>
</dbReference>
<dbReference type="PROSITE" id="PS51257">
    <property type="entry name" value="PROKAR_LIPOPROTEIN"/>
    <property type="match status" value="1"/>
</dbReference>
<dbReference type="PANTHER" id="PTHR14614">
    <property type="entry name" value="HEPATOCELLULAR CARCINOMA-ASSOCIATED ANTIGEN"/>
    <property type="match status" value="1"/>
</dbReference>
<evidence type="ECO:0000313" key="1">
    <source>
        <dbReference type="EMBL" id="KPI89046.1"/>
    </source>
</evidence>
<name>A0A0N0P7Q4_LEPSE</name>
<dbReference type="PANTHER" id="PTHR14614:SF130">
    <property type="entry name" value="PROTEIN-LYSINE N-METHYLTRANSFERASE EEF2KMT"/>
    <property type="match status" value="1"/>
</dbReference>
<accession>A0A0N0P7Q4</accession>
<dbReference type="Gene3D" id="3.40.50.150">
    <property type="entry name" value="Vaccinia Virus protein VP39"/>
    <property type="match status" value="1"/>
</dbReference>
<evidence type="ECO:0000313" key="2">
    <source>
        <dbReference type="Proteomes" id="UP000038009"/>
    </source>
</evidence>
<comment type="caution">
    <text evidence="1">The sequence shown here is derived from an EMBL/GenBank/DDBJ whole genome shotgun (WGS) entry which is preliminary data.</text>
</comment>
<dbReference type="OMA" id="CESHCAA"/>
<keyword evidence="2" id="KW-1185">Reference proteome</keyword>
<protein>
    <recommendedName>
        <fullName evidence="3">Methyltransferase</fullName>
    </recommendedName>
</protein>
<dbReference type="VEuPathDB" id="TriTrypDB:Lsey_0033_0240"/>